<feature type="domain" description="Nephrocystin 3-like N-terminal" evidence="5">
    <location>
        <begin position="306"/>
        <end position="403"/>
    </location>
</feature>
<comment type="caution">
    <text evidence="6">The sequence shown here is derived from an EMBL/GenBank/DDBJ whole genome shotgun (WGS) entry which is preliminary data.</text>
</comment>
<evidence type="ECO:0000256" key="3">
    <source>
        <dbReference type="SAM" id="Coils"/>
    </source>
</evidence>
<dbReference type="PROSITE" id="PS50088">
    <property type="entry name" value="ANK_REPEAT"/>
    <property type="match status" value="1"/>
</dbReference>
<feature type="domain" description="GPI inositol-deacylase winged helix" evidence="4">
    <location>
        <begin position="412"/>
        <end position="487"/>
    </location>
</feature>
<dbReference type="OrthoDB" id="7464126at2759"/>
<dbReference type="SMART" id="SM00248">
    <property type="entry name" value="ANK"/>
    <property type="match status" value="7"/>
</dbReference>
<dbReference type="InterPro" id="IPR036770">
    <property type="entry name" value="Ankyrin_rpt-contain_sf"/>
</dbReference>
<evidence type="ECO:0000313" key="7">
    <source>
        <dbReference type="Proteomes" id="UP000554235"/>
    </source>
</evidence>
<feature type="coiled-coil region" evidence="3">
    <location>
        <begin position="38"/>
        <end position="65"/>
    </location>
</feature>
<dbReference type="Gene3D" id="1.25.40.20">
    <property type="entry name" value="Ankyrin repeat-containing domain"/>
    <property type="match status" value="3"/>
</dbReference>
<evidence type="ECO:0000256" key="2">
    <source>
        <dbReference type="PROSITE-ProRule" id="PRU00023"/>
    </source>
</evidence>
<dbReference type="InterPro" id="IPR027417">
    <property type="entry name" value="P-loop_NTPase"/>
</dbReference>
<keyword evidence="3" id="KW-0175">Coiled coil</keyword>
<dbReference type="Proteomes" id="UP000554235">
    <property type="component" value="Unassembled WGS sequence"/>
</dbReference>
<evidence type="ECO:0000313" key="6">
    <source>
        <dbReference type="EMBL" id="KAF4465241.1"/>
    </source>
</evidence>
<evidence type="ECO:0000259" key="4">
    <source>
        <dbReference type="Pfam" id="PF22939"/>
    </source>
</evidence>
<keyword evidence="1" id="KW-0677">Repeat</keyword>
<protein>
    <recommendedName>
        <fullName evidence="8">NACHT domain-containing protein</fullName>
    </recommendedName>
</protein>
<accession>A0A8H4PDB0</accession>
<name>A0A8H4PDB0_9HYPO</name>
<organism evidence="6 7">
    <name type="scientific">Fusarium albosuccineum</name>
    <dbReference type="NCBI Taxonomy" id="1237068"/>
    <lineage>
        <taxon>Eukaryota</taxon>
        <taxon>Fungi</taxon>
        <taxon>Dikarya</taxon>
        <taxon>Ascomycota</taxon>
        <taxon>Pezizomycotina</taxon>
        <taxon>Sordariomycetes</taxon>
        <taxon>Hypocreomycetidae</taxon>
        <taxon>Hypocreales</taxon>
        <taxon>Nectriaceae</taxon>
        <taxon>Fusarium</taxon>
        <taxon>Fusarium decemcellulare species complex</taxon>
    </lineage>
</organism>
<dbReference type="EMBL" id="JAADYS010001068">
    <property type="protein sequence ID" value="KAF4465241.1"/>
    <property type="molecule type" value="Genomic_DNA"/>
</dbReference>
<sequence>MEKPPDLWATARKSLPESVREWLSKVESSQDPSSLTSEQQIERLIHQTKNKQAELEAKRSNLTIKFGSLKLELKRYFGTIVKWLDKFKGIGDVAVAFDPIDAALPWAAFQLVLQINSFWQAVVAEQEHSDAIVKLLAATSQFLFTGRVFEAVYNRKSMQMGEKLDQQEIGQQCLDSLHEELIQLYLRIITALGFCYSILCENKARRKLIAVFKSSEPAEILSELQIRHKQAIERGDACGKISNHQISSTSLALIRELQPCIENLKDQVSRMLVQMDKREWVHTLQAISDIPFQAHHDEIHCRRTPGTCEWILEQPKFVQWLNEESPVTVLYGDPGAGKTYLISKVIGYAIDNAEEGEAVAFIYCKRDEESRRTPQDILRSIEQLVKAPSGLEESYDLIWNNIELMSDYEITFAKRALLWLICASRPLDMNDLSSAMLIDPSTDEADDFGRLPNEEDILGICGNLVTYDKRLGMWRFCHLSAREYVEKHIDTVEANCFIAMSCFKILTTNLHESAEPDFGITRRKSQGDLQEAVGQSRYEPLKGVRSFVNGYIIKFALDHAGRADRVALAGSSRLKALLRRFLGSVHCTSRAYKDWLHIDHGESLSQRTQYLKQNETSPLPAMSVFGLFHLLREWWDEAIGEFDFHSLAGPSLLYLAIWNDQEDIWRFMIHKRIYLDHPIGLPLIAAIEKHRPNVFEALLEAGARVNEVQLSRIWHTHRLIDTPLKAALFYRSFRSGGYPYVRKLLQNGAKVHLSTAKGDTLWIAAKFGCDENIREFLGTESRVVSNGFLVRAVEQGKSDFLALALEKNADLNCRYARGSPLMGAVRRGYWVSVKALLELGAHVNMVSNFGPGTALTASFCLFSGWIFHSLLDAGADINLNNGRENPLTWILKAPQLGVEGDIRRRARKILWAGIDVNQVLVDASFPTALSFATAHNDLAVVEVLLSTGADPSMNVQYGFGSALASAAFHGRLENCEVLLDQPSVDVNGAQEGYFGNVLFALMDGHRWYLDSRVDHKRRHGWLRSDWSRCHEFMGTLHETEHLRVLDLFFWKGLSIYSSIYIDLGFPPTSRIELGANKLVAAWILF</sequence>
<evidence type="ECO:0000256" key="1">
    <source>
        <dbReference type="ARBA" id="ARBA00022737"/>
    </source>
</evidence>
<evidence type="ECO:0000259" key="5">
    <source>
        <dbReference type="Pfam" id="PF24883"/>
    </source>
</evidence>
<dbReference type="SUPFAM" id="SSF52540">
    <property type="entry name" value="P-loop containing nucleoside triphosphate hydrolases"/>
    <property type="match status" value="1"/>
</dbReference>
<reference evidence="6 7" key="1">
    <citation type="submission" date="2020-01" db="EMBL/GenBank/DDBJ databases">
        <title>Identification and distribution of gene clusters putatively required for synthesis of sphingolipid metabolism inhibitors in phylogenetically diverse species of the filamentous fungus Fusarium.</title>
        <authorList>
            <person name="Kim H.-S."/>
            <person name="Busman M."/>
            <person name="Brown D.W."/>
            <person name="Divon H."/>
            <person name="Uhlig S."/>
            <person name="Proctor R.H."/>
        </authorList>
    </citation>
    <scope>NUCLEOTIDE SEQUENCE [LARGE SCALE GENOMIC DNA]</scope>
    <source>
        <strain evidence="6 7">NRRL 20459</strain>
    </source>
</reference>
<dbReference type="InterPro" id="IPR054471">
    <property type="entry name" value="GPIID_WHD"/>
</dbReference>
<evidence type="ECO:0008006" key="8">
    <source>
        <dbReference type="Google" id="ProtNLM"/>
    </source>
</evidence>
<dbReference type="AlphaFoldDB" id="A0A8H4PDB0"/>
<keyword evidence="7" id="KW-1185">Reference proteome</keyword>
<gene>
    <name evidence="6" type="ORF">FALBO_7913</name>
</gene>
<proteinExistence type="predicted"/>
<dbReference type="InterPro" id="IPR002110">
    <property type="entry name" value="Ankyrin_rpt"/>
</dbReference>
<dbReference type="Gene3D" id="3.40.50.300">
    <property type="entry name" value="P-loop containing nucleotide triphosphate hydrolases"/>
    <property type="match status" value="1"/>
</dbReference>
<dbReference type="SUPFAM" id="SSF48403">
    <property type="entry name" value="Ankyrin repeat"/>
    <property type="match status" value="1"/>
</dbReference>
<dbReference type="Pfam" id="PF22939">
    <property type="entry name" value="WHD_GPIID"/>
    <property type="match status" value="1"/>
</dbReference>
<dbReference type="InterPro" id="IPR056884">
    <property type="entry name" value="NPHP3-like_N"/>
</dbReference>
<feature type="repeat" description="ANK" evidence="2">
    <location>
        <begin position="816"/>
        <end position="848"/>
    </location>
</feature>
<dbReference type="Pfam" id="PF24883">
    <property type="entry name" value="NPHP3_N"/>
    <property type="match status" value="1"/>
</dbReference>
<dbReference type="PANTHER" id="PTHR10039:SF17">
    <property type="entry name" value="FUNGAL STAND N-TERMINAL GOODBYE DOMAIN-CONTAINING PROTEIN-RELATED"/>
    <property type="match status" value="1"/>
</dbReference>
<keyword evidence="2" id="KW-0040">ANK repeat</keyword>
<dbReference type="PANTHER" id="PTHR10039">
    <property type="entry name" value="AMELOGENIN"/>
    <property type="match status" value="1"/>
</dbReference>